<organism evidence="2 3">
    <name type="scientific">Chryseobacterium oleae</name>
    <dbReference type="NCBI Taxonomy" id="491207"/>
    <lineage>
        <taxon>Bacteria</taxon>
        <taxon>Pseudomonadati</taxon>
        <taxon>Bacteroidota</taxon>
        <taxon>Flavobacteriia</taxon>
        <taxon>Flavobacteriales</taxon>
        <taxon>Weeksellaceae</taxon>
        <taxon>Chryseobacterium group</taxon>
        <taxon>Chryseobacterium</taxon>
    </lineage>
</organism>
<feature type="region of interest" description="Disordered" evidence="1">
    <location>
        <begin position="23"/>
        <end position="42"/>
    </location>
</feature>
<evidence type="ECO:0008006" key="4">
    <source>
        <dbReference type="Google" id="ProtNLM"/>
    </source>
</evidence>
<sequence>MKTIMVFALCALSLTSCRCDLPEDDDKKKSESRIKADTLKMK</sequence>
<evidence type="ECO:0000313" key="3">
    <source>
        <dbReference type="Proteomes" id="UP000198769"/>
    </source>
</evidence>
<accession>A0A1I4YTH4</accession>
<dbReference type="Proteomes" id="UP000198769">
    <property type="component" value="Unassembled WGS sequence"/>
</dbReference>
<dbReference type="PROSITE" id="PS51257">
    <property type="entry name" value="PROKAR_LIPOPROTEIN"/>
    <property type="match status" value="1"/>
</dbReference>
<dbReference type="EMBL" id="FOVD01000003">
    <property type="protein sequence ID" value="SFN41257.1"/>
    <property type="molecule type" value="Genomic_DNA"/>
</dbReference>
<protein>
    <recommendedName>
        <fullName evidence="4">Lipoprotein</fullName>
    </recommendedName>
</protein>
<reference evidence="3" key="1">
    <citation type="submission" date="2016-10" db="EMBL/GenBank/DDBJ databases">
        <authorList>
            <person name="Varghese N."/>
            <person name="Submissions S."/>
        </authorList>
    </citation>
    <scope>NUCLEOTIDE SEQUENCE [LARGE SCALE GENOMIC DNA]</scope>
    <source>
        <strain evidence="3">DSM 25575</strain>
    </source>
</reference>
<gene>
    <name evidence="2" type="ORF">SAMN05421594_2671</name>
</gene>
<dbReference type="AlphaFoldDB" id="A0A1I4YTH4"/>
<feature type="compositionally biased region" description="Basic and acidic residues" evidence="1">
    <location>
        <begin position="25"/>
        <end position="42"/>
    </location>
</feature>
<evidence type="ECO:0000313" key="2">
    <source>
        <dbReference type="EMBL" id="SFN41257.1"/>
    </source>
</evidence>
<evidence type="ECO:0000256" key="1">
    <source>
        <dbReference type="SAM" id="MobiDB-lite"/>
    </source>
</evidence>
<keyword evidence="3" id="KW-1185">Reference proteome</keyword>
<proteinExistence type="predicted"/>
<name>A0A1I4YTH4_CHROL</name>